<dbReference type="Proteomes" id="UP000178406">
    <property type="component" value="Unassembled WGS sequence"/>
</dbReference>
<comment type="caution">
    <text evidence="2">The sequence shown here is derived from an EMBL/GenBank/DDBJ whole genome shotgun (WGS) entry which is preliminary data.</text>
</comment>
<dbReference type="Gene3D" id="3.40.50.2000">
    <property type="entry name" value="Glycogen Phosphorylase B"/>
    <property type="match status" value="2"/>
</dbReference>
<proteinExistence type="predicted"/>
<name>A0A1F5WG50_9BACT</name>
<dbReference type="EMBL" id="MFHQ01000008">
    <property type="protein sequence ID" value="OGF74699.1"/>
    <property type="molecule type" value="Genomic_DNA"/>
</dbReference>
<dbReference type="PANTHER" id="PTHR45947">
    <property type="entry name" value="SULFOQUINOVOSYL TRANSFERASE SQD2"/>
    <property type="match status" value="1"/>
</dbReference>
<dbReference type="CDD" id="cd03801">
    <property type="entry name" value="GT4_PimA-like"/>
    <property type="match status" value="1"/>
</dbReference>
<reference evidence="2 3" key="1">
    <citation type="journal article" date="2016" name="Nat. Commun.">
        <title>Thousands of microbial genomes shed light on interconnected biogeochemical processes in an aquifer system.</title>
        <authorList>
            <person name="Anantharaman K."/>
            <person name="Brown C.T."/>
            <person name="Hug L.A."/>
            <person name="Sharon I."/>
            <person name="Castelle C.J."/>
            <person name="Probst A.J."/>
            <person name="Thomas B.C."/>
            <person name="Singh A."/>
            <person name="Wilkins M.J."/>
            <person name="Karaoz U."/>
            <person name="Brodie E.L."/>
            <person name="Williams K.H."/>
            <person name="Hubbard S.S."/>
            <person name="Banfield J.F."/>
        </authorList>
    </citation>
    <scope>NUCLEOTIDE SEQUENCE [LARGE SCALE GENOMIC DNA]</scope>
</reference>
<dbReference type="Pfam" id="PF13692">
    <property type="entry name" value="Glyco_trans_1_4"/>
    <property type="match status" value="1"/>
</dbReference>
<evidence type="ECO:0000259" key="1">
    <source>
        <dbReference type="Pfam" id="PF13439"/>
    </source>
</evidence>
<feature type="domain" description="Glycosyltransferase subfamily 4-like N-terminal" evidence="1">
    <location>
        <begin position="15"/>
        <end position="191"/>
    </location>
</feature>
<dbReference type="AlphaFoldDB" id="A0A1F5WG50"/>
<evidence type="ECO:0000313" key="3">
    <source>
        <dbReference type="Proteomes" id="UP000178406"/>
    </source>
</evidence>
<dbReference type="Pfam" id="PF13439">
    <property type="entry name" value="Glyco_transf_4"/>
    <property type="match status" value="1"/>
</dbReference>
<gene>
    <name evidence="2" type="ORF">A3J56_02030</name>
</gene>
<dbReference type="GO" id="GO:0016757">
    <property type="term" value="F:glycosyltransferase activity"/>
    <property type="evidence" value="ECO:0007669"/>
    <property type="project" value="TreeGrafter"/>
</dbReference>
<protein>
    <recommendedName>
        <fullName evidence="1">Glycosyltransferase subfamily 4-like N-terminal domain-containing protein</fullName>
    </recommendedName>
</protein>
<dbReference type="InterPro" id="IPR028098">
    <property type="entry name" value="Glyco_trans_4-like_N"/>
</dbReference>
<accession>A0A1F5WG50</accession>
<evidence type="ECO:0000313" key="2">
    <source>
        <dbReference type="EMBL" id="OGF74699.1"/>
    </source>
</evidence>
<dbReference type="STRING" id="1798338.A3J56_02030"/>
<sequence>MRILFLNYEFPPLGGGASPASFALAKHYVAQDHSVDVVTMGYKGLAQHEVIAGIDIFRVPSLRSQKEMCRIYEMASFVVSAIWFLRKRMKNVHYDVCHAHFIVPTGIVALWAKKKYKLPYILTAHGSDVPGYNPDRFTISHRFLQPILRAVCANAKAIVAPSHFLRELILKSIRGVENKLSVIPNGIDPDQFVPKQKKNIIVSTGRLLPRKGFQYLSKAVSGEDIGYEVHICGDGPMMRELRSMAELSKTKIIFHGWLHNDSDEYKNLLGSAAIYCLCSLRENSSVALLEAMSTGCAVVTTNVSGCAETIGDAGVTVPPQDAAALKVALAELINNSRLREVFQQKTRSRAIKYFDWNTIANMYEQLLTNTKSHTAR</sequence>
<dbReference type="SUPFAM" id="SSF53756">
    <property type="entry name" value="UDP-Glycosyltransferase/glycogen phosphorylase"/>
    <property type="match status" value="1"/>
</dbReference>
<dbReference type="PANTHER" id="PTHR45947:SF3">
    <property type="entry name" value="SULFOQUINOVOSYL TRANSFERASE SQD2"/>
    <property type="match status" value="1"/>
</dbReference>
<organism evidence="2 3">
    <name type="scientific">Candidatus Giovannonibacteria bacterium RIFCSPHIGHO2_02_FULL_46_20</name>
    <dbReference type="NCBI Taxonomy" id="1798338"/>
    <lineage>
        <taxon>Bacteria</taxon>
        <taxon>Candidatus Giovannoniibacteriota</taxon>
    </lineage>
</organism>
<dbReference type="InterPro" id="IPR050194">
    <property type="entry name" value="Glycosyltransferase_grp1"/>
</dbReference>